<dbReference type="eggNOG" id="COG0463">
    <property type="taxonomic scope" value="Bacteria"/>
</dbReference>
<gene>
    <name evidence="2" type="ORF">Premu_1579</name>
</gene>
<dbReference type="Pfam" id="PF00535">
    <property type="entry name" value="Glycos_transf_2"/>
    <property type="match status" value="1"/>
</dbReference>
<organism evidence="2 3">
    <name type="scientific">Hallella multisaccharivorax DSM 17128</name>
    <dbReference type="NCBI Taxonomy" id="688246"/>
    <lineage>
        <taxon>Bacteria</taxon>
        <taxon>Pseudomonadati</taxon>
        <taxon>Bacteroidota</taxon>
        <taxon>Bacteroidia</taxon>
        <taxon>Bacteroidales</taxon>
        <taxon>Prevotellaceae</taxon>
        <taxon>Hallella</taxon>
    </lineage>
</organism>
<dbReference type="PANTHER" id="PTHR22916:SF3">
    <property type="entry name" value="UDP-GLCNAC:BETAGAL BETA-1,3-N-ACETYLGLUCOSAMINYLTRANSFERASE-LIKE PROTEIN 1"/>
    <property type="match status" value="1"/>
</dbReference>
<dbReference type="AlphaFoldDB" id="F8NC25"/>
<dbReference type="CDD" id="cd00761">
    <property type="entry name" value="Glyco_tranf_GTA_type"/>
    <property type="match status" value="1"/>
</dbReference>
<sequence>MMSNTPQPLISFIVTTYNLPVVMLRECLESIASLSLSPQEREVIIVDDGSDFSPVNEMTEILNDIIFIRQPNRGLSIARNIGLSLAKGKFIQFVDGDDCLIDAPYEHCLDIIRYKEPVDMIMFLTSNLRNQPTDFTFNGPISGETYMTNENLRAAACGYIFRKSRMGELRFTPGIYHEDEEFTPQLVLKMRNIYCTSAKAYFYRERKGSITHTDNEKEKNKRLTDILKVILHLNDIAAHGDPAHRESMERRVAQLSMDFLVNVIRMTKSRQQLLKAIELLKEHSLYPLPDKKYTTEYVIFRYMIQKRAGQLILIATL</sequence>
<evidence type="ECO:0000313" key="3">
    <source>
        <dbReference type="Proteomes" id="UP000002772"/>
    </source>
</evidence>
<dbReference type="Proteomes" id="UP000002772">
    <property type="component" value="Unassembled WGS sequence"/>
</dbReference>
<dbReference type="OrthoDB" id="597270at2"/>
<keyword evidence="2" id="KW-0808">Transferase</keyword>
<evidence type="ECO:0000259" key="1">
    <source>
        <dbReference type="Pfam" id="PF00535"/>
    </source>
</evidence>
<feature type="domain" description="Glycosyltransferase 2-like" evidence="1">
    <location>
        <begin position="11"/>
        <end position="112"/>
    </location>
</feature>
<dbReference type="SUPFAM" id="SSF53448">
    <property type="entry name" value="Nucleotide-diphospho-sugar transferases"/>
    <property type="match status" value="1"/>
</dbReference>
<name>F8NC25_9BACT</name>
<dbReference type="Gene3D" id="3.90.550.10">
    <property type="entry name" value="Spore Coat Polysaccharide Biosynthesis Protein SpsA, Chain A"/>
    <property type="match status" value="1"/>
</dbReference>
<reference evidence="3" key="1">
    <citation type="journal article" date="2011" name="Stand. Genomic Sci.">
        <title>Non-contiguous finished genome sequence of the opportunistic oral pathogen Prevotella multisaccharivorax type strain (PPPA20).</title>
        <authorList>
            <person name="Pati A."/>
            <person name="Gronow S."/>
            <person name="Lu M."/>
            <person name="Lapidus A."/>
            <person name="Nolan M."/>
            <person name="Lucas S."/>
            <person name="Hammon N."/>
            <person name="Deshpande S."/>
            <person name="Cheng J.F."/>
            <person name="Tapia R."/>
            <person name="Han C."/>
            <person name="Goodwin L."/>
            <person name="Pitluck S."/>
            <person name="Liolios K."/>
            <person name="Pagani I."/>
            <person name="Mavromatis K."/>
            <person name="Mikhailova N."/>
            <person name="Huntemann M."/>
            <person name="Chen A."/>
            <person name="Palaniappan K."/>
            <person name="Land M."/>
            <person name="Hauser L."/>
            <person name="Detter J.C."/>
            <person name="Brambilla E.M."/>
            <person name="Rohde M."/>
            <person name="Goker M."/>
            <person name="Woyke T."/>
            <person name="Bristow J."/>
            <person name="Eisen J.A."/>
            <person name="Markowitz V."/>
            <person name="Hugenholtz P."/>
            <person name="Kyrpides N.C."/>
            <person name="Klenk H.P."/>
            <person name="Ivanova N."/>
        </authorList>
    </citation>
    <scope>NUCLEOTIDE SEQUENCE [LARGE SCALE GENOMIC DNA]</scope>
    <source>
        <strain evidence="3">DSM 17128</strain>
    </source>
</reference>
<dbReference type="InterPro" id="IPR001173">
    <property type="entry name" value="Glyco_trans_2-like"/>
</dbReference>
<dbReference type="GO" id="GO:0016758">
    <property type="term" value="F:hexosyltransferase activity"/>
    <property type="evidence" value="ECO:0007669"/>
    <property type="project" value="UniProtKB-ARBA"/>
</dbReference>
<dbReference type="EMBL" id="GL945017">
    <property type="protein sequence ID" value="EGN56992.1"/>
    <property type="molecule type" value="Genomic_DNA"/>
</dbReference>
<dbReference type="STRING" id="688246.Premu_1579"/>
<keyword evidence="3" id="KW-1185">Reference proteome</keyword>
<dbReference type="HOGENOM" id="CLU_025996_25_1_10"/>
<evidence type="ECO:0000313" key="2">
    <source>
        <dbReference type="EMBL" id="EGN56992.1"/>
    </source>
</evidence>
<dbReference type="InterPro" id="IPR029044">
    <property type="entry name" value="Nucleotide-diphossugar_trans"/>
</dbReference>
<protein>
    <submittedName>
        <fullName evidence="2">Glycosyl transferase family 2</fullName>
    </submittedName>
</protein>
<proteinExistence type="predicted"/>
<accession>F8NC25</accession>
<dbReference type="RefSeq" id="WP_007574345.1">
    <property type="nucleotide sequence ID" value="NZ_BPTS01000001.1"/>
</dbReference>
<dbReference type="PANTHER" id="PTHR22916">
    <property type="entry name" value="GLYCOSYLTRANSFERASE"/>
    <property type="match status" value="1"/>
</dbReference>